<evidence type="ECO:0000256" key="3">
    <source>
        <dbReference type="ARBA" id="ARBA00023002"/>
    </source>
</evidence>
<organism evidence="7 8">
    <name type="scientific">Synoicihabitans lomoniglobus</name>
    <dbReference type="NCBI Taxonomy" id="2909285"/>
    <lineage>
        <taxon>Bacteria</taxon>
        <taxon>Pseudomonadati</taxon>
        <taxon>Verrucomicrobiota</taxon>
        <taxon>Opitutia</taxon>
        <taxon>Opitutales</taxon>
        <taxon>Opitutaceae</taxon>
        <taxon>Synoicihabitans</taxon>
    </lineage>
</organism>
<keyword evidence="6" id="KW-0732">Signal</keyword>
<name>A0AAF0I371_9BACT</name>
<sequence>MHAFRYLLVALCGCGALIAAEHDVVVYGGTSAALTAAIQARQMGKTVIVVSPDRHLGGLTSGGLGFTDSGDKSVIGGLAQEFYHRVWQHYRQPDAWTWQKRAEFGNKGQGHRAIDDETETMWLFEPSVAESIFEAWVAEHDIEVVRDEWLDRESGVAMHGDRITAITTLSGATYRGAMFIDATYEGDLMAAAGVDFRVGREANHEYGEEHNGVQTGVLHHNHHFGERVVPRPIDPYVVPGDPTSGVLPRISTEPPGEFGSADHRVQAYCFRTCYTNDPDNLVPWPKPAHYDPSQYELIVRVFDAGWRGLFGKFDRLPNHKTDTNNHGPFSYDNIGYNYDYPEASYERRREIIAEHRDYQQGLIWFLAHDPRIPADVQAEFNRWGLVRDEFTDNGNWPHQLYIREARRMVGRHVMTENQLRQREPTPEPIGMGSYTIDSHNTQRYITPEGYVQNEGDIGVHLNGPYTIAYGSLVPRRGQAANLLVPVACSATHIAYGSIRMEPVFMILGQSAATAAALALDLEVPVQDVPYDRLRTQLLTDGQVLAATARKEDGHDH</sequence>
<keyword evidence="2" id="KW-0479">Metal-binding</keyword>
<keyword evidence="1" id="KW-0004">4Fe-4S</keyword>
<feature type="signal peptide" evidence="6">
    <location>
        <begin position="1"/>
        <end position="19"/>
    </location>
</feature>
<feature type="chain" id="PRO_5042244342" evidence="6">
    <location>
        <begin position="20"/>
        <end position="556"/>
    </location>
</feature>
<keyword evidence="5" id="KW-0411">Iron-sulfur</keyword>
<dbReference type="GO" id="GO:0016491">
    <property type="term" value="F:oxidoreductase activity"/>
    <property type="evidence" value="ECO:0007669"/>
    <property type="project" value="UniProtKB-KW"/>
</dbReference>
<dbReference type="GO" id="GO:0046872">
    <property type="term" value="F:metal ion binding"/>
    <property type="evidence" value="ECO:0007669"/>
    <property type="project" value="UniProtKB-KW"/>
</dbReference>
<accession>A0AAF0I371</accession>
<keyword evidence="8" id="KW-1185">Reference proteome</keyword>
<evidence type="ECO:0000256" key="6">
    <source>
        <dbReference type="SAM" id="SignalP"/>
    </source>
</evidence>
<keyword evidence="3" id="KW-0560">Oxidoreductase</keyword>
<evidence type="ECO:0000313" key="8">
    <source>
        <dbReference type="Proteomes" id="UP001218638"/>
    </source>
</evidence>
<protein>
    <submittedName>
        <fullName evidence="7">FAD-dependent oxidoreductase</fullName>
    </submittedName>
</protein>
<dbReference type="EMBL" id="CP119075">
    <property type="protein sequence ID" value="WED65954.1"/>
    <property type="molecule type" value="Genomic_DNA"/>
</dbReference>
<dbReference type="Gene3D" id="3.50.50.60">
    <property type="entry name" value="FAD/NAD(P)-binding domain"/>
    <property type="match status" value="1"/>
</dbReference>
<dbReference type="RefSeq" id="WP_330927818.1">
    <property type="nucleotide sequence ID" value="NZ_CP119075.1"/>
</dbReference>
<evidence type="ECO:0000313" key="7">
    <source>
        <dbReference type="EMBL" id="WED65954.1"/>
    </source>
</evidence>
<dbReference type="AlphaFoldDB" id="A0AAF0I371"/>
<dbReference type="Pfam" id="PF12831">
    <property type="entry name" value="FAD_oxidored"/>
    <property type="match status" value="1"/>
</dbReference>
<dbReference type="GO" id="GO:0051539">
    <property type="term" value="F:4 iron, 4 sulfur cluster binding"/>
    <property type="evidence" value="ECO:0007669"/>
    <property type="project" value="UniProtKB-KW"/>
</dbReference>
<dbReference type="KEGG" id="slom:PXH66_03710"/>
<dbReference type="PANTHER" id="PTHR43498:SF1">
    <property type="entry name" value="COB--COM HETERODISULFIDE REDUCTASE IRON-SULFUR SUBUNIT A"/>
    <property type="match status" value="1"/>
</dbReference>
<gene>
    <name evidence="7" type="ORF">PXH66_03710</name>
</gene>
<dbReference type="InterPro" id="IPR039650">
    <property type="entry name" value="HdrA-like"/>
</dbReference>
<dbReference type="InterPro" id="IPR036188">
    <property type="entry name" value="FAD/NAD-bd_sf"/>
</dbReference>
<reference evidence="7" key="1">
    <citation type="submission" date="2023-03" db="EMBL/GenBank/DDBJ databases">
        <title>Lomoglobus Profundus gen. nov., sp. nov., a novel member of the phylum Verrucomicrobia, isolated from deep-marine sediment of South China Sea.</title>
        <authorList>
            <person name="Ahmad T."/>
            <person name="Ishaq S.E."/>
            <person name="Wang F."/>
        </authorList>
    </citation>
    <scope>NUCLEOTIDE SEQUENCE</scope>
    <source>
        <strain evidence="7">LMO-M01</strain>
    </source>
</reference>
<keyword evidence="4" id="KW-0408">Iron</keyword>
<evidence type="ECO:0000256" key="5">
    <source>
        <dbReference type="ARBA" id="ARBA00023014"/>
    </source>
</evidence>
<dbReference type="SUPFAM" id="SSF51905">
    <property type="entry name" value="FAD/NAD(P)-binding domain"/>
    <property type="match status" value="1"/>
</dbReference>
<proteinExistence type="predicted"/>
<evidence type="ECO:0000256" key="1">
    <source>
        <dbReference type="ARBA" id="ARBA00022485"/>
    </source>
</evidence>
<dbReference type="Proteomes" id="UP001218638">
    <property type="component" value="Chromosome"/>
</dbReference>
<evidence type="ECO:0000256" key="4">
    <source>
        <dbReference type="ARBA" id="ARBA00023004"/>
    </source>
</evidence>
<evidence type="ECO:0000256" key="2">
    <source>
        <dbReference type="ARBA" id="ARBA00022723"/>
    </source>
</evidence>
<dbReference type="PANTHER" id="PTHR43498">
    <property type="entry name" value="FERREDOXIN:COB-COM HETERODISULFIDE REDUCTASE SUBUNIT A"/>
    <property type="match status" value="1"/>
</dbReference>